<accession>A0A510J809</accession>
<organism evidence="1 2">
    <name type="scientific">Pseudoleptotrichia goodfellowii</name>
    <dbReference type="NCBI Taxonomy" id="157692"/>
    <lineage>
        <taxon>Bacteria</taxon>
        <taxon>Fusobacteriati</taxon>
        <taxon>Fusobacteriota</taxon>
        <taxon>Fusobacteriia</taxon>
        <taxon>Fusobacteriales</taxon>
        <taxon>Leptotrichiaceae</taxon>
        <taxon>Pseudoleptotrichia</taxon>
    </lineage>
</organism>
<dbReference type="STRING" id="714315.GCA_000516535_00356"/>
<dbReference type="EMBL" id="AP019822">
    <property type="protein sequence ID" value="BBM35430.1"/>
    <property type="molecule type" value="Genomic_DNA"/>
</dbReference>
<reference evidence="1 2" key="1">
    <citation type="submission" date="2019-07" db="EMBL/GenBank/DDBJ databases">
        <title>Complete Genome Sequence of Leptotrichia goodfellowii Strain JCM 16774.</title>
        <authorList>
            <person name="Watanabe S."/>
            <person name="Cui L."/>
        </authorList>
    </citation>
    <scope>NUCLEOTIDE SEQUENCE [LARGE SCALE GENOMIC DNA]</scope>
    <source>
        <strain evidence="1 2">JCM16774</strain>
    </source>
</reference>
<evidence type="ECO:0000313" key="2">
    <source>
        <dbReference type="Proteomes" id="UP000321606"/>
    </source>
</evidence>
<gene>
    <name evidence="1" type="ORF">JCM16774_0343</name>
</gene>
<sequence>MKSRKVNLYYFQIWHGDNKVEIKTDKWSEIVDFVKLHKKGVTGFNQGYKKVPESKLQHCIDNVSIEDLMTLKE</sequence>
<proteinExistence type="predicted"/>
<evidence type="ECO:0000313" key="1">
    <source>
        <dbReference type="EMBL" id="BBM35430.1"/>
    </source>
</evidence>
<name>A0A510J809_9FUSO</name>
<dbReference type="Proteomes" id="UP000321606">
    <property type="component" value="Chromosome"/>
</dbReference>
<protein>
    <submittedName>
        <fullName evidence="1">Uncharacterized protein</fullName>
    </submittedName>
</protein>
<dbReference type="KEGG" id="lgo:JCM16774_0343"/>
<dbReference type="AlphaFoldDB" id="A0A510J809"/>
<dbReference type="RefSeq" id="WP_026736997.1">
    <property type="nucleotide sequence ID" value="NZ_AP019822.1"/>
</dbReference>